<dbReference type="Proteomes" id="UP001562178">
    <property type="component" value="Unassembled WGS sequence"/>
</dbReference>
<reference evidence="3 4" key="1">
    <citation type="journal article" date="2016" name="Int. J. Syst. Evol. Microbiol.">
        <title>Description of Comamonas sediminis sp. nov., isolated from lagoon sediments.</title>
        <authorList>
            <person name="Subhash Y."/>
            <person name="Bang J.J."/>
            <person name="You T.H."/>
            <person name="Lee S.S."/>
        </authorList>
    </citation>
    <scope>NUCLEOTIDE SEQUENCE [LARGE SCALE GENOMIC DNA]</scope>
    <source>
        <strain evidence="3 4">JCM 31169</strain>
    </source>
</reference>
<dbReference type="SUPFAM" id="SSF54523">
    <property type="entry name" value="Pili subunits"/>
    <property type="match status" value="1"/>
</dbReference>
<name>A0ABV4B3C0_9BURK</name>
<dbReference type="EMBL" id="JBGBDC010000005">
    <property type="protein sequence ID" value="MEY2252023.1"/>
    <property type="molecule type" value="Genomic_DNA"/>
</dbReference>
<keyword evidence="2" id="KW-1133">Transmembrane helix</keyword>
<dbReference type="PROSITE" id="PS00409">
    <property type="entry name" value="PROKAR_NTER_METHYL"/>
    <property type="match status" value="1"/>
</dbReference>
<dbReference type="Pfam" id="PF16732">
    <property type="entry name" value="ComP_DUS"/>
    <property type="match status" value="1"/>
</dbReference>
<evidence type="ECO:0000313" key="4">
    <source>
        <dbReference type="Proteomes" id="UP001562178"/>
    </source>
</evidence>
<dbReference type="InterPro" id="IPR031982">
    <property type="entry name" value="PilE-like"/>
</dbReference>
<keyword evidence="2" id="KW-0812">Transmembrane</keyword>
<evidence type="ECO:0000256" key="2">
    <source>
        <dbReference type="SAM" id="Phobius"/>
    </source>
</evidence>
<dbReference type="RefSeq" id="WP_369460272.1">
    <property type="nucleotide sequence ID" value="NZ_JBGBDC010000005.1"/>
</dbReference>
<comment type="caution">
    <text evidence="3">The sequence shown here is derived from an EMBL/GenBank/DDBJ whole genome shotgun (WGS) entry which is preliminary data.</text>
</comment>
<keyword evidence="4" id="KW-1185">Reference proteome</keyword>
<evidence type="ECO:0000313" key="3">
    <source>
        <dbReference type="EMBL" id="MEY2252023.1"/>
    </source>
</evidence>
<accession>A0ABV4B3C0</accession>
<dbReference type="PRINTS" id="PR00813">
    <property type="entry name" value="BCTERIALGSPG"/>
</dbReference>
<dbReference type="InterPro" id="IPR000983">
    <property type="entry name" value="Bac_GSPG_pilin"/>
</dbReference>
<evidence type="ECO:0000256" key="1">
    <source>
        <dbReference type="ARBA" id="ARBA00022481"/>
    </source>
</evidence>
<sequence length="164" mass="17912">MMVFQAAGQWLPAQPASRRAVRLAIASARRGFTLIEVMIVVAIVAILSAIALPSYSEYIKRGQIVEGITPLADMGAKMEQFFQDNRTYRKACDSKVAAAPPDTKRWDYRCFPLGSSYTVKAIGKGSMSGFEFVLTHEGARNTASVPPGWTKGTGCWSIRRDGSC</sequence>
<feature type="transmembrane region" description="Helical" evidence="2">
    <location>
        <begin position="31"/>
        <end position="52"/>
    </location>
</feature>
<gene>
    <name evidence="3" type="ORF">AB7A72_13480</name>
</gene>
<dbReference type="NCBIfam" id="TIGR02532">
    <property type="entry name" value="IV_pilin_GFxxxE"/>
    <property type="match status" value="1"/>
</dbReference>
<keyword evidence="1" id="KW-0488">Methylation</keyword>
<dbReference type="InterPro" id="IPR045584">
    <property type="entry name" value="Pilin-like"/>
</dbReference>
<proteinExistence type="predicted"/>
<protein>
    <submittedName>
        <fullName evidence="3">Type IV pilin protein</fullName>
    </submittedName>
</protein>
<keyword evidence="2" id="KW-0472">Membrane</keyword>
<dbReference type="Gene3D" id="3.30.700.10">
    <property type="entry name" value="Glycoprotein, Type 4 Pilin"/>
    <property type="match status" value="1"/>
</dbReference>
<dbReference type="InterPro" id="IPR012902">
    <property type="entry name" value="N_methyl_site"/>
</dbReference>
<dbReference type="Pfam" id="PF07963">
    <property type="entry name" value="N_methyl"/>
    <property type="match status" value="1"/>
</dbReference>
<organism evidence="3 4">
    <name type="scientific">Comamonas sediminis</name>
    <dbReference type="NCBI Taxonomy" id="1783360"/>
    <lineage>
        <taxon>Bacteria</taxon>
        <taxon>Pseudomonadati</taxon>
        <taxon>Pseudomonadota</taxon>
        <taxon>Betaproteobacteria</taxon>
        <taxon>Burkholderiales</taxon>
        <taxon>Comamonadaceae</taxon>
        <taxon>Comamonas</taxon>
    </lineage>
</organism>